<protein>
    <submittedName>
        <fullName evidence="2">Uncharacterized protein</fullName>
    </submittedName>
</protein>
<comment type="caution">
    <text evidence="2">The sequence shown here is derived from an EMBL/GenBank/DDBJ whole genome shotgun (WGS) entry which is preliminary data.</text>
</comment>
<sequence length="296" mass="31355">MRTLETGDAEDRDGRGDKTREVDGRRAPLEVQTGTGLGDTTAGQEGPKESERRHVSGGAWLSQGGAGGLGVVLLLKWGQSVHLVCILFVGGVETVWFSLPVKTALLGRRTAACRGLEHPKWRPLIVRSSNRAVFRAGGGACFKLRRSRVWDKTSGRTTGVRRVPPQGKGAAQAGTLRRGTGLSRVVIGRSRPALRAPGSPRGPAVSHGAHDGVAAPTSYLRDIAGVQSTAPIRRAFSSDPLGRAVFKASAGRRDAFFYGNTAATKPRSWSIVKADSTVCTADLGINDPATELLGRF</sequence>
<dbReference type="EMBL" id="JANPWB010000001">
    <property type="protein sequence ID" value="KAJ1216075.1"/>
    <property type="molecule type" value="Genomic_DNA"/>
</dbReference>
<dbReference type="Proteomes" id="UP001066276">
    <property type="component" value="Chromosome 1_1"/>
</dbReference>
<feature type="compositionally biased region" description="Basic and acidic residues" evidence="1">
    <location>
        <begin position="12"/>
        <end position="28"/>
    </location>
</feature>
<feature type="region of interest" description="Disordered" evidence="1">
    <location>
        <begin position="155"/>
        <end position="175"/>
    </location>
</feature>
<evidence type="ECO:0000313" key="3">
    <source>
        <dbReference type="Proteomes" id="UP001066276"/>
    </source>
</evidence>
<gene>
    <name evidence="2" type="ORF">NDU88_003681</name>
</gene>
<organism evidence="2 3">
    <name type="scientific">Pleurodeles waltl</name>
    <name type="common">Iberian ribbed newt</name>
    <dbReference type="NCBI Taxonomy" id="8319"/>
    <lineage>
        <taxon>Eukaryota</taxon>
        <taxon>Metazoa</taxon>
        <taxon>Chordata</taxon>
        <taxon>Craniata</taxon>
        <taxon>Vertebrata</taxon>
        <taxon>Euteleostomi</taxon>
        <taxon>Amphibia</taxon>
        <taxon>Batrachia</taxon>
        <taxon>Caudata</taxon>
        <taxon>Salamandroidea</taxon>
        <taxon>Salamandridae</taxon>
        <taxon>Pleurodelinae</taxon>
        <taxon>Pleurodeles</taxon>
    </lineage>
</organism>
<dbReference type="AlphaFoldDB" id="A0AAV7WVI5"/>
<keyword evidence="3" id="KW-1185">Reference proteome</keyword>
<proteinExistence type="predicted"/>
<evidence type="ECO:0000313" key="2">
    <source>
        <dbReference type="EMBL" id="KAJ1216075.1"/>
    </source>
</evidence>
<name>A0AAV7WVI5_PLEWA</name>
<feature type="region of interest" description="Disordered" evidence="1">
    <location>
        <begin position="1"/>
        <end position="55"/>
    </location>
</feature>
<accession>A0AAV7WVI5</accession>
<evidence type="ECO:0000256" key="1">
    <source>
        <dbReference type="SAM" id="MobiDB-lite"/>
    </source>
</evidence>
<reference evidence="2" key="1">
    <citation type="journal article" date="2022" name="bioRxiv">
        <title>Sequencing and chromosome-scale assembly of the giantPleurodeles waltlgenome.</title>
        <authorList>
            <person name="Brown T."/>
            <person name="Elewa A."/>
            <person name="Iarovenko S."/>
            <person name="Subramanian E."/>
            <person name="Araus A.J."/>
            <person name="Petzold A."/>
            <person name="Susuki M."/>
            <person name="Suzuki K.-i.T."/>
            <person name="Hayashi T."/>
            <person name="Toyoda A."/>
            <person name="Oliveira C."/>
            <person name="Osipova E."/>
            <person name="Leigh N.D."/>
            <person name="Simon A."/>
            <person name="Yun M.H."/>
        </authorList>
    </citation>
    <scope>NUCLEOTIDE SEQUENCE</scope>
    <source>
        <strain evidence="2">20211129_DDA</strain>
        <tissue evidence="2">Liver</tissue>
    </source>
</reference>